<accession>A0A4Q1C9A6</accession>
<dbReference type="GO" id="GO:0016491">
    <property type="term" value="F:oxidoreductase activity"/>
    <property type="evidence" value="ECO:0007669"/>
    <property type="project" value="InterPro"/>
</dbReference>
<dbReference type="Gene3D" id="3.20.20.100">
    <property type="entry name" value="NADP-dependent oxidoreductase domain"/>
    <property type="match status" value="1"/>
</dbReference>
<dbReference type="AlphaFoldDB" id="A0A4Q1C9A6"/>
<dbReference type="SUPFAM" id="SSF51430">
    <property type="entry name" value="NAD(P)-linked oxidoreductase"/>
    <property type="match status" value="1"/>
</dbReference>
<dbReference type="InterPro" id="IPR020471">
    <property type="entry name" value="AKR"/>
</dbReference>
<sequence length="315" mass="34706">MITLPQRPFGSTGELLPVLGFGAGFANFAGFERSIETVRRARAAGLRYFDTSVMYRDGASQAILGEVLGSARAFVATKIGYFREARHFRSIEAMHVQLRENLRLLRRDRVDLLQVHEADWDNWWSDRTEVGFRRLFDPEGSFDFANAPVIQFLREAKARGLCRHIGVTGNHARHLGRVIREVDGLDAVLVAYNYTPLNVTAREHILPVAAAKGLAVVVAGLFTFIHSLPTGWATEGSYLGPRSDAQLAALKKLQQDCGLPAAELALRFVAADERLSIVLAGACQPVEVDQNLAAFFRGPLPADLHAAVEAIARQF</sequence>
<dbReference type="GO" id="GO:0005829">
    <property type="term" value="C:cytosol"/>
    <property type="evidence" value="ECO:0007669"/>
    <property type="project" value="TreeGrafter"/>
</dbReference>
<dbReference type="OrthoDB" id="9773828at2"/>
<keyword evidence="3" id="KW-1185">Reference proteome</keyword>
<reference evidence="2 3" key="1">
    <citation type="submission" date="2019-01" db="EMBL/GenBank/DDBJ databases">
        <title>Lacunisphaera sp. strain TWA-58.</title>
        <authorList>
            <person name="Chen W.-M."/>
        </authorList>
    </citation>
    <scope>NUCLEOTIDE SEQUENCE [LARGE SCALE GENOMIC DNA]</scope>
    <source>
        <strain evidence="2 3">TWA-58</strain>
    </source>
</reference>
<dbReference type="RefSeq" id="WP_129046930.1">
    <property type="nucleotide sequence ID" value="NZ_SDHX01000001.1"/>
</dbReference>
<evidence type="ECO:0000313" key="3">
    <source>
        <dbReference type="Proteomes" id="UP000290218"/>
    </source>
</evidence>
<organism evidence="2 3">
    <name type="scientific">Oleiharenicola lentus</name>
    <dbReference type="NCBI Taxonomy" id="2508720"/>
    <lineage>
        <taxon>Bacteria</taxon>
        <taxon>Pseudomonadati</taxon>
        <taxon>Verrucomicrobiota</taxon>
        <taxon>Opitutia</taxon>
        <taxon>Opitutales</taxon>
        <taxon>Opitutaceae</taxon>
        <taxon>Oleiharenicola</taxon>
    </lineage>
</organism>
<proteinExistence type="predicted"/>
<dbReference type="PANTHER" id="PTHR42686">
    <property type="entry name" value="GH17980P-RELATED"/>
    <property type="match status" value="1"/>
</dbReference>
<evidence type="ECO:0000259" key="1">
    <source>
        <dbReference type="Pfam" id="PF00248"/>
    </source>
</evidence>
<comment type="caution">
    <text evidence="2">The sequence shown here is derived from an EMBL/GenBank/DDBJ whole genome shotgun (WGS) entry which is preliminary data.</text>
</comment>
<dbReference type="PANTHER" id="PTHR42686:SF1">
    <property type="entry name" value="GH17980P-RELATED"/>
    <property type="match status" value="1"/>
</dbReference>
<gene>
    <name evidence="2" type="ORF">ESB00_06645</name>
</gene>
<dbReference type="Proteomes" id="UP000290218">
    <property type="component" value="Unassembled WGS sequence"/>
</dbReference>
<dbReference type="Pfam" id="PF00248">
    <property type="entry name" value="Aldo_ket_red"/>
    <property type="match status" value="1"/>
</dbReference>
<name>A0A4Q1C9A6_9BACT</name>
<dbReference type="EMBL" id="SDHX01000001">
    <property type="protein sequence ID" value="RXK55565.1"/>
    <property type="molecule type" value="Genomic_DNA"/>
</dbReference>
<dbReference type="InterPro" id="IPR036812">
    <property type="entry name" value="NAD(P)_OxRdtase_dom_sf"/>
</dbReference>
<feature type="domain" description="NADP-dependent oxidoreductase" evidence="1">
    <location>
        <begin position="28"/>
        <end position="312"/>
    </location>
</feature>
<dbReference type="InterPro" id="IPR023210">
    <property type="entry name" value="NADP_OxRdtase_dom"/>
</dbReference>
<evidence type="ECO:0000313" key="2">
    <source>
        <dbReference type="EMBL" id="RXK55565.1"/>
    </source>
</evidence>
<protein>
    <submittedName>
        <fullName evidence="2">Aldo/keto reductase</fullName>
    </submittedName>
</protein>